<dbReference type="OrthoDB" id="5954035at2759"/>
<name>A0A5J4VSL0_9EUKA</name>
<evidence type="ECO:0008006" key="3">
    <source>
        <dbReference type="Google" id="ProtNLM"/>
    </source>
</evidence>
<proteinExistence type="predicted"/>
<evidence type="ECO:0000313" key="2">
    <source>
        <dbReference type="Proteomes" id="UP000324800"/>
    </source>
</evidence>
<dbReference type="EMBL" id="SNRW01005378">
    <property type="protein sequence ID" value="KAA6385186.1"/>
    <property type="molecule type" value="Genomic_DNA"/>
</dbReference>
<gene>
    <name evidence="1" type="ORF">EZS28_019286</name>
</gene>
<dbReference type="GO" id="GO:0034338">
    <property type="term" value="F:short-chain carboxylesterase activity"/>
    <property type="evidence" value="ECO:0007669"/>
    <property type="project" value="TreeGrafter"/>
</dbReference>
<accession>A0A5J4VSL0</accession>
<reference evidence="1 2" key="1">
    <citation type="submission" date="2019-03" db="EMBL/GenBank/DDBJ databases">
        <title>Single cell metagenomics reveals metabolic interactions within the superorganism composed of flagellate Streblomastix strix and complex community of Bacteroidetes bacteria on its surface.</title>
        <authorList>
            <person name="Treitli S.C."/>
            <person name="Kolisko M."/>
            <person name="Husnik F."/>
            <person name="Keeling P."/>
            <person name="Hampl V."/>
        </authorList>
    </citation>
    <scope>NUCLEOTIDE SEQUENCE [LARGE SCALE GENOMIC DNA]</scope>
    <source>
        <strain evidence="1">ST1C</strain>
    </source>
</reference>
<dbReference type="GO" id="GO:0047372">
    <property type="term" value="F:monoacylglycerol lipase activity"/>
    <property type="evidence" value="ECO:0007669"/>
    <property type="project" value="TreeGrafter"/>
</dbReference>
<evidence type="ECO:0000313" key="1">
    <source>
        <dbReference type="EMBL" id="KAA6385186.1"/>
    </source>
</evidence>
<dbReference type="AlphaFoldDB" id="A0A5J4VSL0"/>
<dbReference type="InterPro" id="IPR050960">
    <property type="entry name" value="AB_hydrolase_4_sf"/>
</dbReference>
<dbReference type="PANTHER" id="PTHR10794">
    <property type="entry name" value="ABHYDROLASE DOMAIN-CONTAINING PROTEIN"/>
    <property type="match status" value="1"/>
</dbReference>
<comment type="caution">
    <text evidence="1">The sequence shown here is derived from an EMBL/GenBank/DDBJ whole genome shotgun (WGS) entry which is preliminary data.</text>
</comment>
<dbReference type="Proteomes" id="UP000324800">
    <property type="component" value="Unassembled WGS sequence"/>
</dbReference>
<feature type="non-terminal residue" evidence="1">
    <location>
        <position position="1"/>
    </location>
</feature>
<protein>
    <recommendedName>
        <fullName evidence="3">Alpha/beta hydrolase</fullName>
    </recommendedName>
</protein>
<organism evidence="1 2">
    <name type="scientific">Streblomastix strix</name>
    <dbReference type="NCBI Taxonomy" id="222440"/>
    <lineage>
        <taxon>Eukaryota</taxon>
        <taxon>Metamonada</taxon>
        <taxon>Preaxostyla</taxon>
        <taxon>Oxymonadida</taxon>
        <taxon>Streblomastigidae</taxon>
        <taxon>Streblomastix</taxon>
    </lineage>
</organism>
<sequence length="211" mass="23938">ANVVSKYFGEQNSKTKPLTQFVHIASHEPVPSNVICAVSVCITSNYRYISNVMSDKTQVFVGKGDLKYLMKHRDVLSQLPHYNEIIAMDPKTVMQRDFDRLITLDAFDLKGLTIDEAYDEGSSNHYLDGIQIPNLIISTNNDPISMNLEIIQNDIFGKDGIENKNVSALIFPTGGHIGLFSAFSTKKRIDEELILKYFQYYFSENNDQKTQ</sequence>
<dbReference type="PANTHER" id="PTHR10794:SF63">
    <property type="entry name" value="ALPHA_BETA HYDROLASE 1, ISOFORM A"/>
    <property type="match status" value="1"/>
</dbReference>